<keyword evidence="6" id="KW-0378">Hydrolase</keyword>
<evidence type="ECO:0000313" key="15">
    <source>
        <dbReference type="Proteomes" id="UP001597368"/>
    </source>
</evidence>
<keyword evidence="15" id="KW-1185">Reference proteome</keyword>
<evidence type="ECO:0000313" key="14">
    <source>
        <dbReference type="EMBL" id="MFD1934372.1"/>
    </source>
</evidence>
<dbReference type="PANTHER" id="PTHR30616">
    <property type="entry name" value="UNCHARACTERIZED PROTEIN YFIH"/>
    <property type="match status" value="1"/>
</dbReference>
<evidence type="ECO:0000256" key="1">
    <source>
        <dbReference type="ARBA" id="ARBA00000553"/>
    </source>
</evidence>
<dbReference type="InterPro" id="IPR003730">
    <property type="entry name" value="Cu_polyphenol_OxRdtase"/>
</dbReference>
<dbReference type="Gene3D" id="3.60.140.10">
    <property type="entry name" value="CNF1/YfiH-like putative cysteine hydrolases"/>
    <property type="match status" value="1"/>
</dbReference>
<evidence type="ECO:0000256" key="8">
    <source>
        <dbReference type="ARBA" id="ARBA00023008"/>
    </source>
</evidence>
<comment type="catalytic activity">
    <reaction evidence="9">
        <text>adenosine + H2O + H(+) = inosine + NH4(+)</text>
        <dbReference type="Rhea" id="RHEA:24408"/>
        <dbReference type="ChEBI" id="CHEBI:15377"/>
        <dbReference type="ChEBI" id="CHEBI:15378"/>
        <dbReference type="ChEBI" id="CHEBI:16335"/>
        <dbReference type="ChEBI" id="CHEBI:17596"/>
        <dbReference type="ChEBI" id="CHEBI:28938"/>
        <dbReference type="EC" id="3.5.4.4"/>
    </reaction>
    <physiologicalReaction direction="left-to-right" evidence="9">
        <dbReference type="Rhea" id="RHEA:24409"/>
    </physiologicalReaction>
</comment>
<comment type="catalytic activity">
    <reaction evidence="11">
        <text>S-methyl-5'-thioadenosine + phosphate = 5-(methylsulfanyl)-alpha-D-ribose 1-phosphate + adenine</text>
        <dbReference type="Rhea" id="RHEA:11852"/>
        <dbReference type="ChEBI" id="CHEBI:16708"/>
        <dbReference type="ChEBI" id="CHEBI:17509"/>
        <dbReference type="ChEBI" id="CHEBI:43474"/>
        <dbReference type="ChEBI" id="CHEBI:58533"/>
        <dbReference type="EC" id="2.4.2.28"/>
    </reaction>
    <physiologicalReaction direction="left-to-right" evidence="11">
        <dbReference type="Rhea" id="RHEA:11853"/>
    </physiologicalReaction>
</comment>
<dbReference type="Pfam" id="PF02578">
    <property type="entry name" value="Cu-oxidase_4"/>
    <property type="match status" value="1"/>
</dbReference>
<evidence type="ECO:0000256" key="13">
    <source>
        <dbReference type="SAM" id="MobiDB-lite"/>
    </source>
</evidence>
<evidence type="ECO:0000256" key="5">
    <source>
        <dbReference type="ARBA" id="ARBA00022723"/>
    </source>
</evidence>
<dbReference type="Proteomes" id="UP001597368">
    <property type="component" value="Unassembled WGS sequence"/>
</dbReference>
<evidence type="ECO:0000256" key="7">
    <source>
        <dbReference type="ARBA" id="ARBA00022833"/>
    </source>
</evidence>
<evidence type="ECO:0000256" key="4">
    <source>
        <dbReference type="ARBA" id="ARBA00022679"/>
    </source>
</evidence>
<dbReference type="EMBL" id="JBHUFV010000033">
    <property type="protein sequence ID" value="MFD1934372.1"/>
    <property type="molecule type" value="Genomic_DNA"/>
</dbReference>
<comment type="catalytic activity">
    <reaction evidence="10">
        <text>adenosine + phosphate = alpha-D-ribose 1-phosphate + adenine</text>
        <dbReference type="Rhea" id="RHEA:27642"/>
        <dbReference type="ChEBI" id="CHEBI:16335"/>
        <dbReference type="ChEBI" id="CHEBI:16708"/>
        <dbReference type="ChEBI" id="CHEBI:43474"/>
        <dbReference type="ChEBI" id="CHEBI:57720"/>
        <dbReference type="EC" id="2.4.2.1"/>
    </reaction>
    <physiologicalReaction direction="left-to-right" evidence="10">
        <dbReference type="Rhea" id="RHEA:27643"/>
    </physiologicalReaction>
</comment>
<dbReference type="RefSeq" id="WP_379574425.1">
    <property type="nucleotide sequence ID" value="NZ_JBHUFV010000033.1"/>
</dbReference>
<feature type="region of interest" description="Disordered" evidence="13">
    <location>
        <begin position="35"/>
        <end position="56"/>
    </location>
</feature>
<evidence type="ECO:0000256" key="6">
    <source>
        <dbReference type="ARBA" id="ARBA00022801"/>
    </source>
</evidence>
<organism evidence="14 15">
    <name type="scientific">Nonomuraea mangrovi</name>
    <dbReference type="NCBI Taxonomy" id="2316207"/>
    <lineage>
        <taxon>Bacteria</taxon>
        <taxon>Bacillati</taxon>
        <taxon>Actinomycetota</taxon>
        <taxon>Actinomycetes</taxon>
        <taxon>Streptosporangiales</taxon>
        <taxon>Streptosporangiaceae</taxon>
        <taxon>Nonomuraea</taxon>
    </lineage>
</organism>
<keyword evidence="7" id="KW-0862">Zinc</keyword>
<name>A0ABW4SYH9_9ACTN</name>
<evidence type="ECO:0000256" key="3">
    <source>
        <dbReference type="ARBA" id="ARBA00007353"/>
    </source>
</evidence>
<accession>A0ABW4SYH9</accession>
<comment type="similarity">
    <text evidence="3 12">Belongs to the purine nucleoside phosphorylase YfiH/LACC1 family.</text>
</comment>
<evidence type="ECO:0000256" key="10">
    <source>
        <dbReference type="ARBA" id="ARBA00048968"/>
    </source>
</evidence>
<gene>
    <name evidence="14" type="primary">pgeF</name>
    <name evidence="14" type="ORF">ACFSKW_23170</name>
</gene>
<keyword evidence="4" id="KW-0808">Transferase</keyword>
<evidence type="ECO:0000256" key="2">
    <source>
        <dbReference type="ARBA" id="ARBA00003215"/>
    </source>
</evidence>
<protein>
    <recommendedName>
        <fullName evidence="12">Purine nucleoside phosphorylase</fullName>
    </recommendedName>
</protein>
<sequence length="257" mass="27043">MEGRGRLSDCRTLHEPTIEGKPVLLAEGVHVVVTDRSGGGSAPPYDGRNLGGAVGDEPRTVLTNRRDTAEELGLDPGNVVFMRQVHSADVAYVSEPFGDEPPPLDAIFTDKPGLGLAVLVADCVPVVVADPGAGLVGVAHSGREGTFKGVVPALVDAMTGHGAQPDRMVALIGPSACGLCYEVSPELIEAAPPVMRSTTRLGTPALDVRAGVSAQLRGRGVQDVRHDERCTIESPELYSYRRERVTGRFAAYAWLAG</sequence>
<dbReference type="NCBIfam" id="TIGR00726">
    <property type="entry name" value="peptidoglycan editing factor PgeF"/>
    <property type="match status" value="1"/>
</dbReference>
<dbReference type="CDD" id="cd16833">
    <property type="entry name" value="YfiH"/>
    <property type="match status" value="1"/>
</dbReference>
<evidence type="ECO:0000256" key="12">
    <source>
        <dbReference type="RuleBase" id="RU361274"/>
    </source>
</evidence>
<reference evidence="15" key="1">
    <citation type="journal article" date="2019" name="Int. J. Syst. Evol. Microbiol.">
        <title>The Global Catalogue of Microorganisms (GCM) 10K type strain sequencing project: providing services to taxonomists for standard genome sequencing and annotation.</title>
        <authorList>
            <consortium name="The Broad Institute Genomics Platform"/>
            <consortium name="The Broad Institute Genome Sequencing Center for Infectious Disease"/>
            <person name="Wu L."/>
            <person name="Ma J."/>
        </authorList>
    </citation>
    <scope>NUCLEOTIDE SEQUENCE [LARGE SCALE GENOMIC DNA]</scope>
    <source>
        <strain evidence="15">ICMP 6774ER</strain>
    </source>
</reference>
<comment type="caution">
    <text evidence="14">The sequence shown here is derived from an EMBL/GenBank/DDBJ whole genome shotgun (WGS) entry which is preliminary data.</text>
</comment>
<dbReference type="InterPro" id="IPR011324">
    <property type="entry name" value="Cytotoxic_necrot_fac-like_cat"/>
</dbReference>
<evidence type="ECO:0000256" key="9">
    <source>
        <dbReference type="ARBA" id="ARBA00047989"/>
    </source>
</evidence>
<dbReference type="PANTHER" id="PTHR30616:SF2">
    <property type="entry name" value="PURINE NUCLEOSIDE PHOSPHORYLASE LACC1"/>
    <property type="match status" value="1"/>
</dbReference>
<comment type="catalytic activity">
    <reaction evidence="1">
        <text>inosine + phosphate = alpha-D-ribose 1-phosphate + hypoxanthine</text>
        <dbReference type="Rhea" id="RHEA:27646"/>
        <dbReference type="ChEBI" id="CHEBI:17368"/>
        <dbReference type="ChEBI" id="CHEBI:17596"/>
        <dbReference type="ChEBI" id="CHEBI:43474"/>
        <dbReference type="ChEBI" id="CHEBI:57720"/>
        <dbReference type="EC" id="2.4.2.1"/>
    </reaction>
    <physiologicalReaction direction="left-to-right" evidence="1">
        <dbReference type="Rhea" id="RHEA:27647"/>
    </physiologicalReaction>
</comment>
<comment type="function">
    <text evidence="2">Purine nucleoside enzyme that catalyzes the phosphorolysis of adenosine and inosine nucleosides, yielding D-ribose 1-phosphate and the respective free bases, adenine and hypoxanthine. Also catalyzes the phosphorolysis of S-methyl-5'-thioadenosine into adenine and S-methyl-5-thio-alpha-D-ribose 1-phosphate. Also has adenosine deaminase activity.</text>
</comment>
<dbReference type="SUPFAM" id="SSF64438">
    <property type="entry name" value="CNF1/YfiH-like putative cysteine hydrolases"/>
    <property type="match status" value="1"/>
</dbReference>
<keyword evidence="8" id="KW-0186">Copper</keyword>
<proteinExistence type="inferred from homology"/>
<evidence type="ECO:0000256" key="11">
    <source>
        <dbReference type="ARBA" id="ARBA00049893"/>
    </source>
</evidence>
<dbReference type="InterPro" id="IPR038371">
    <property type="entry name" value="Cu_polyphenol_OxRdtase_sf"/>
</dbReference>
<keyword evidence="5" id="KW-0479">Metal-binding</keyword>